<dbReference type="GO" id="GO:0004386">
    <property type="term" value="F:helicase activity"/>
    <property type="evidence" value="ECO:0007669"/>
    <property type="project" value="UniProtKB-KW"/>
</dbReference>
<dbReference type="PANTHER" id="PTHR47960">
    <property type="entry name" value="DEAD-BOX ATP-DEPENDENT RNA HELICASE 50"/>
    <property type="match status" value="1"/>
</dbReference>
<keyword evidence="6" id="KW-1185">Reference proteome</keyword>
<dbReference type="EMBL" id="JABSTU010000007">
    <property type="protein sequence ID" value="KAH8025284.1"/>
    <property type="molecule type" value="Genomic_DNA"/>
</dbReference>
<dbReference type="AlphaFoldDB" id="A0A9J6DTG8"/>
<evidence type="ECO:0008006" key="7">
    <source>
        <dbReference type="Google" id="ProtNLM"/>
    </source>
</evidence>
<dbReference type="VEuPathDB" id="VectorBase:LOC119172313"/>
<keyword evidence="4" id="KW-0067">ATP-binding</keyword>
<organism evidence="5 6">
    <name type="scientific">Rhipicephalus microplus</name>
    <name type="common">Cattle tick</name>
    <name type="synonym">Boophilus microplus</name>
    <dbReference type="NCBI Taxonomy" id="6941"/>
    <lineage>
        <taxon>Eukaryota</taxon>
        <taxon>Metazoa</taxon>
        <taxon>Ecdysozoa</taxon>
        <taxon>Arthropoda</taxon>
        <taxon>Chelicerata</taxon>
        <taxon>Arachnida</taxon>
        <taxon>Acari</taxon>
        <taxon>Parasitiformes</taxon>
        <taxon>Ixodida</taxon>
        <taxon>Ixodoidea</taxon>
        <taxon>Ixodidae</taxon>
        <taxon>Rhipicephalinae</taxon>
        <taxon>Rhipicephalus</taxon>
        <taxon>Boophilus</taxon>
    </lineage>
</organism>
<keyword evidence="2" id="KW-0378">Hydrolase</keyword>
<gene>
    <name evidence="5" type="ORF">HPB51_005755</name>
</gene>
<reference evidence="5" key="2">
    <citation type="submission" date="2021-09" db="EMBL/GenBank/DDBJ databases">
        <authorList>
            <person name="Jia N."/>
            <person name="Wang J."/>
            <person name="Shi W."/>
            <person name="Du L."/>
            <person name="Sun Y."/>
            <person name="Zhan W."/>
            <person name="Jiang J."/>
            <person name="Wang Q."/>
            <person name="Zhang B."/>
            <person name="Ji P."/>
            <person name="Sakyi L.B."/>
            <person name="Cui X."/>
            <person name="Yuan T."/>
            <person name="Jiang B."/>
            <person name="Yang W."/>
            <person name="Lam T.T.-Y."/>
            <person name="Chang Q."/>
            <person name="Ding S."/>
            <person name="Wang X."/>
            <person name="Zhu J."/>
            <person name="Ruan X."/>
            <person name="Zhao L."/>
            <person name="Wei J."/>
            <person name="Que T."/>
            <person name="Du C."/>
            <person name="Cheng J."/>
            <person name="Dai P."/>
            <person name="Han X."/>
            <person name="Huang E."/>
            <person name="Gao Y."/>
            <person name="Liu J."/>
            <person name="Shao H."/>
            <person name="Ye R."/>
            <person name="Li L."/>
            <person name="Wei W."/>
            <person name="Wang X."/>
            <person name="Wang C."/>
            <person name="Huo Q."/>
            <person name="Li W."/>
            <person name="Guo W."/>
            <person name="Chen H."/>
            <person name="Chen S."/>
            <person name="Zhou L."/>
            <person name="Zhou L."/>
            <person name="Ni X."/>
            <person name="Tian J."/>
            <person name="Zhou Y."/>
            <person name="Sheng Y."/>
            <person name="Liu T."/>
            <person name="Pan Y."/>
            <person name="Xia L."/>
            <person name="Li J."/>
            <person name="Zhao F."/>
            <person name="Cao W."/>
        </authorList>
    </citation>
    <scope>NUCLEOTIDE SEQUENCE</scope>
    <source>
        <strain evidence="5">Rmic-2018</strain>
        <tissue evidence="5">Larvae</tissue>
    </source>
</reference>
<keyword evidence="3" id="KW-0347">Helicase</keyword>
<evidence type="ECO:0000256" key="1">
    <source>
        <dbReference type="ARBA" id="ARBA00022741"/>
    </source>
</evidence>
<dbReference type="SUPFAM" id="SSF52540">
    <property type="entry name" value="P-loop containing nucleoside triphosphate hydrolases"/>
    <property type="match status" value="1"/>
</dbReference>
<dbReference type="GO" id="GO:0005524">
    <property type="term" value="F:ATP binding"/>
    <property type="evidence" value="ECO:0007669"/>
    <property type="project" value="UniProtKB-KW"/>
</dbReference>
<evidence type="ECO:0000256" key="4">
    <source>
        <dbReference type="ARBA" id="ARBA00022840"/>
    </source>
</evidence>
<evidence type="ECO:0000256" key="2">
    <source>
        <dbReference type="ARBA" id="ARBA00022801"/>
    </source>
</evidence>
<sequence>MVIVLENLESHSPEKTVNHTNNIMHVDEGGWKSELVIPRRDLRKRPSHVTDTKGNEFKDLCLKLELLMGIFEKGWEKPSSIHQASITIALLGRDILTLAKNSTGKTGAYIIPMLQ</sequence>
<evidence type="ECO:0000256" key="3">
    <source>
        <dbReference type="ARBA" id="ARBA00022806"/>
    </source>
</evidence>
<comment type="caution">
    <text evidence="5">The sequence shown here is derived from an EMBL/GenBank/DDBJ whole genome shotgun (WGS) entry which is preliminary data.</text>
</comment>
<reference evidence="5" key="1">
    <citation type="journal article" date="2020" name="Cell">
        <title>Large-Scale Comparative Analyses of Tick Genomes Elucidate Their Genetic Diversity and Vector Capacities.</title>
        <authorList>
            <consortium name="Tick Genome and Microbiome Consortium (TIGMIC)"/>
            <person name="Jia N."/>
            <person name="Wang J."/>
            <person name="Shi W."/>
            <person name="Du L."/>
            <person name="Sun Y."/>
            <person name="Zhan W."/>
            <person name="Jiang J.F."/>
            <person name="Wang Q."/>
            <person name="Zhang B."/>
            <person name="Ji P."/>
            <person name="Bell-Sakyi L."/>
            <person name="Cui X.M."/>
            <person name="Yuan T.T."/>
            <person name="Jiang B.G."/>
            <person name="Yang W.F."/>
            <person name="Lam T.T."/>
            <person name="Chang Q.C."/>
            <person name="Ding S.J."/>
            <person name="Wang X.J."/>
            <person name="Zhu J.G."/>
            <person name="Ruan X.D."/>
            <person name="Zhao L."/>
            <person name="Wei J.T."/>
            <person name="Ye R.Z."/>
            <person name="Que T.C."/>
            <person name="Du C.H."/>
            <person name="Zhou Y.H."/>
            <person name="Cheng J.X."/>
            <person name="Dai P.F."/>
            <person name="Guo W.B."/>
            <person name="Han X.H."/>
            <person name="Huang E.J."/>
            <person name="Li L.F."/>
            <person name="Wei W."/>
            <person name="Gao Y.C."/>
            <person name="Liu J.Z."/>
            <person name="Shao H.Z."/>
            <person name="Wang X."/>
            <person name="Wang C.C."/>
            <person name="Yang T.C."/>
            <person name="Huo Q.B."/>
            <person name="Li W."/>
            <person name="Chen H.Y."/>
            <person name="Chen S.E."/>
            <person name="Zhou L.G."/>
            <person name="Ni X.B."/>
            <person name="Tian J.H."/>
            <person name="Sheng Y."/>
            <person name="Liu T."/>
            <person name="Pan Y.S."/>
            <person name="Xia L.Y."/>
            <person name="Li J."/>
            <person name="Zhao F."/>
            <person name="Cao W.C."/>
        </authorList>
    </citation>
    <scope>NUCLEOTIDE SEQUENCE</scope>
    <source>
        <strain evidence="5">Rmic-2018</strain>
    </source>
</reference>
<proteinExistence type="predicted"/>
<keyword evidence="1" id="KW-0547">Nucleotide-binding</keyword>
<dbReference type="GO" id="GO:0016787">
    <property type="term" value="F:hydrolase activity"/>
    <property type="evidence" value="ECO:0007669"/>
    <property type="project" value="UniProtKB-KW"/>
</dbReference>
<evidence type="ECO:0000313" key="6">
    <source>
        <dbReference type="Proteomes" id="UP000821866"/>
    </source>
</evidence>
<accession>A0A9J6DTG8</accession>
<dbReference type="Proteomes" id="UP000821866">
    <property type="component" value="Unassembled WGS sequence"/>
</dbReference>
<dbReference type="Gene3D" id="3.40.50.300">
    <property type="entry name" value="P-loop containing nucleotide triphosphate hydrolases"/>
    <property type="match status" value="1"/>
</dbReference>
<protein>
    <recommendedName>
        <fullName evidence="7">RNA helicase</fullName>
    </recommendedName>
</protein>
<dbReference type="InterPro" id="IPR027417">
    <property type="entry name" value="P-loop_NTPase"/>
</dbReference>
<evidence type="ECO:0000313" key="5">
    <source>
        <dbReference type="EMBL" id="KAH8025284.1"/>
    </source>
</evidence>
<name>A0A9J6DTG8_RHIMP</name>